<name>K0T6E6_THAOC</name>
<dbReference type="AlphaFoldDB" id="K0T6E6"/>
<proteinExistence type="predicted"/>
<comment type="caution">
    <text evidence="2">The sequence shown here is derived from an EMBL/GenBank/DDBJ whole genome shotgun (WGS) entry which is preliminary data.</text>
</comment>
<feature type="non-terminal residue" evidence="2">
    <location>
        <position position="1"/>
    </location>
</feature>
<evidence type="ECO:0000256" key="1">
    <source>
        <dbReference type="SAM" id="MobiDB-lite"/>
    </source>
</evidence>
<organism evidence="2 3">
    <name type="scientific">Thalassiosira oceanica</name>
    <name type="common">Marine diatom</name>
    <dbReference type="NCBI Taxonomy" id="159749"/>
    <lineage>
        <taxon>Eukaryota</taxon>
        <taxon>Sar</taxon>
        <taxon>Stramenopiles</taxon>
        <taxon>Ochrophyta</taxon>
        <taxon>Bacillariophyta</taxon>
        <taxon>Coscinodiscophyceae</taxon>
        <taxon>Thalassiosirophycidae</taxon>
        <taxon>Thalassiosirales</taxon>
        <taxon>Thalassiosiraceae</taxon>
        <taxon>Thalassiosira</taxon>
    </lineage>
</organism>
<dbReference type="EMBL" id="AGNL01003746">
    <property type="protein sequence ID" value="EJK74368.1"/>
    <property type="molecule type" value="Genomic_DNA"/>
</dbReference>
<dbReference type="Proteomes" id="UP000266841">
    <property type="component" value="Unassembled WGS sequence"/>
</dbReference>
<evidence type="ECO:0000313" key="2">
    <source>
        <dbReference type="EMBL" id="EJK74368.1"/>
    </source>
</evidence>
<feature type="compositionally biased region" description="Basic and acidic residues" evidence="1">
    <location>
        <begin position="660"/>
        <end position="679"/>
    </location>
</feature>
<feature type="compositionally biased region" description="Basic and acidic residues" evidence="1">
    <location>
        <begin position="688"/>
        <end position="710"/>
    </location>
</feature>
<accession>K0T6E6</accession>
<keyword evidence="3" id="KW-1185">Reference proteome</keyword>
<protein>
    <submittedName>
        <fullName evidence="2">Uncharacterized protein</fullName>
    </submittedName>
</protein>
<dbReference type="OrthoDB" id="49122at2759"/>
<sequence>PRQIIDVGSGRRNISPYWAPHSGLHELTNGAMATGLWGVPLLVALLYTGRGHAFASWRRKHSSPLRYWGHGSAAARAAPTRSSPALREKQADETTLMEFDVSRLLGLGSSMDCYDSGREKRMKLLSSVISASDNAGGSKGDEVTETFQQDDDHPLMLPSHIASMRPFLRKSHAHEMENSLEFVRDIAYKSEATEKKSGGRSYDYSEAVVWCTSETDGEVEFCSRVFDDMPISQLYFGRKEGKQISLELDSETREGLLSSGMLRDAKKLARNSHQCSFVSDDLNVLDAVLTSSAADVSLDRESERLLDLIDKAVKSDPLNESNQPKLVLVASSIMATKLANVVSIWKSRQRQSAKMTEDLLNLGLTIVTFGSVCRSFPTGPAYIHVSMFDDPLAAAFGATSRRPSPNKNKSRVYDAVYLHAFSPYDHDRESQVPLGLKSHDSHNPYAGSVQLLALVMRINGLQSFRSLYDSAMFTNPLQILDINPKHFAVNYNNQGELIIPPMIDYELLPAMIVATGGDQWLWDRSGAAKASLPDDLEAACDLEESFGYSAQRVLQEVLEARDAPADAPPAALPQRRTVRIYLDEDEELGEQQSHEEDEDVEVRLPVRPDHILDARVALVRVVAEPGHEHLAQDDEGARQLLARPGVLAHRPSREEDDPYEREAAEGSEDGRVRVPHGEDAAEGVQEAHPYHAGDVQRPRNPRRAESVGDRSHRLMQLLPSVLSRRISRAGRLADLQGRHERIIPAYRRPRAGHLVVSLGLAPRRGDANSQDLRMDSLDAPPIRDARTEYAMPQIQPVAVTSPPESADISATILRPGAVREIDLACGKRRLKSVVRTSRDLSED</sequence>
<gene>
    <name evidence="2" type="ORF">THAOC_03958</name>
</gene>
<reference evidence="2 3" key="1">
    <citation type="journal article" date="2012" name="Genome Biol.">
        <title>Genome and low-iron response of an oceanic diatom adapted to chronic iron limitation.</title>
        <authorList>
            <person name="Lommer M."/>
            <person name="Specht M."/>
            <person name="Roy A.S."/>
            <person name="Kraemer L."/>
            <person name="Andreson R."/>
            <person name="Gutowska M.A."/>
            <person name="Wolf J."/>
            <person name="Bergner S.V."/>
            <person name="Schilhabel M.B."/>
            <person name="Klostermeier U.C."/>
            <person name="Beiko R.G."/>
            <person name="Rosenstiel P."/>
            <person name="Hippler M."/>
            <person name="Laroche J."/>
        </authorList>
    </citation>
    <scope>NUCLEOTIDE SEQUENCE [LARGE SCALE GENOMIC DNA]</scope>
    <source>
        <strain evidence="2 3">CCMP1005</strain>
    </source>
</reference>
<feature type="region of interest" description="Disordered" evidence="1">
    <location>
        <begin position="644"/>
        <end position="710"/>
    </location>
</feature>
<evidence type="ECO:0000313" key="3">
    <source>
        <dbReference type="Proteomes" id="UP000266841"/>
    </source>
</evidence>